<protein>
    <submittedName>
        <fullName evidence="1">Uncharacterized protein</fullName>
    </submittedName>
</protein>
<evidence type="ECO:0000313" key="1">
    <source>
        <dbReference type="EMBL" id="ERN01899.1"/>
    </source>
</evidence>
<accession>W1P2L7</accession>
<reference evidence="2" key="1">
    <citation type="journal article" date="2013" name="Science">
        <title>The Amborella genome and the evolution of flowering plants.</title>
        <authorList>
            <consortium name="Amborella Genome Project"/>
        </authorList>
    </citation>
    <scope>NUCLEOTIDE SEQUENCE [LARGE SCALE GENOMIC DNA]</scope>
</reference>
<organism evidence="1 2">
    <name type="scientific">Amborella trichopoda</name>
    <dbReference type="NCBI Taxonomy" id="13333"/>
    <lineage>
        <taxon>Eukaryota</taxon>
        <taxon>Viridiplantae</taxon>
        <taxon>Streptophyta</taxon>
        <taxon>Embryophyta</taxon>
        <taxon>Tracheophyta</taxon>
        <taxon>Spermatophyta</taxon>
        <taxon>Magnoliopsida</taxon>
        <taxon>Amborellales</taxon>
        <taxon>Amborellaceae</taxon>
        <taxon>Amborella</taxon>
    </lineage>
</organism>
<dbReference type="eggNOG" id="KOG1809">
    <property type="taxonomic scope" value="Eukaryota"/>
</dbReference>
<dbReference type="PANTHER" id="PTHR45523">
    <property type="entry name" value="TETRATRICOPEPTIDE REPEAT (TPR)-CONTAINING PROTEIN-RELATED"/>
    <property type="match status" value="1"/>
</dbReference>
<dbReference type="AlphaFoldDB" id="W1P2L7"/>
<sequence length="222" mass="24288">MKLHSLKIKDELQGRFSGSIKYLACSVLKDDTVNAHCGSPRGAELSKPMLEDDDNFKDALPEFSIPNLGFNSLNNLEMPSSEFSDPIDISGCCGTSSPMNSFIFHDSGQDSDISDFVSVTLLTRHPGSPKYSGTDMQMNIRMSRLDFFCNRPTLVALIEFGLDLSILNAGLDSASDANATGRTASTESTQDAESVEATERTFVKGFAGLWQRSSCFLFDYEC</sequence>
<dbReference type="EMBL" id="KI394680">
    <property type="protein sequence ID" value="ERN01899.1"/>
    <property type="molecule type" value="Genomic_DNA"/>
</dbReference>
<evidence type="ECO:0000313" key="2">
    <source>
        <dbReference type="Proteomes" id="UP000017836"/>
    </source>
</evidence>
<dbReference type="Gramene" id="ERN01899">
    <property type="protein sequence ID" value="ERN01899"/>
    <property type="gene ID" value="AMTR_s00089p00158930"/>
</dbReference>
<dbReference type="PANTHER" id="PTHR45523:SF2">
    <property type="entry name" value="OS02G0470600 PROTEIN"/>
    <property type="match status" value="1"/>
</dbReference>
<gene>
    <name evidence="1" type="ORF">AMTR_s00089p00158930</name>
</gene>
<keyword evidence="2" id="KW-1185">Reference proteome</keyword>
<dbReference type="HOGENOM" id="CLU_1246851_0_0_1"/>
<proteinExistence type="predicted"/>
<dbReference type="Proteomes" id="UP000017836">
    <property type="component" value="Unassembled WGS sequence"/>
</dbReference>
<name>W1P2L7_AMBTC</name>